<organism evidence="2 3">
    <name type="scientific">Agaribacter marinus</name>
    <dbReference type="NCBI Taxonomy" id="1431249"/>
    <lineage>
        <taxon>Bacteria</taxon>
        <taxon>Pseudomonadati</taxon>
        <taxon>Pseudomonadota</taxon>
        <taxon>Gammaproteobacteria</taxon>
        <taxon>Alteromonadales</taxon>
        <taxon>Alteromonadaceae</taxon>
        <taxon>Agaribacter</taxon>
    </lineage>
</organism>
<name>A0AA37T348_9ALTE</name>
<comment type="caution">
    <text evidence="2">The sequence shown here is derived from an EMBL/GenBank/DDBJ whole genome shotgun (WGS) entry which is preliminary data.</text>
</comment>
<sequence>MSMQPKIKKRVDEYPNVSTREFFEEIVPMNKPVILKGLVNDWPVLKKAKESSASLHEYLTAKSINTTHTVRTFEAPKSINGRYFYNEGTDKYNFKEKDQSFAQAIKTIFELTQTQNQELSVYTGSIGIFPHVQGFIEENPHPFQLNSKIEPRFWLGNSSTVSTHYDEFDNIACLVSGKRTFTLFPTEQVKNLYPGPIDKSPAGAPMSMVDIDNPNFDKHPRYKDALEHALVAELAPGDGFYNPPLWWHNVRSEGDYCMLVNYFWLNDNRKLESPINTLLHGLYTLSHLSEAERKNWKYLIDYFVFKAEGEPLAHLNEAERGIFRKIDPQHAYDIRDYMLRNMGVDLGKMPKGQYSDKFK</sequence>
<reference evidence="2" key="1">
    <citation type="journal article" date="2014" name="Int. J. Syst. Evol. Microbiol.">
        <title>Complete genome sequence of Corynebacterium casei LMG S-19264T (=DSM 44701T), isolated from a smear-ripened cheese.</title>
        <authorList>
            <consortium name="US DOE Joint Genome Institute (JGI-PGF)"/>
            <person name="Walter F."/>
            <person name="Albersmeier A."/>
            <person name="Kalinowski J."/>
            <person name="Ruckert C."/>
        </authorList>
    </citation>
    <scope>NUCLEOTIDE SEQUENCE</scope>
    <source>
        <strain evidence="2">NBRC 110023</strain>
    </source>
</reference>
<dbReference type="InterPro" id="IPR041667">
    <property type="entry name" value="Cupin_8"/>
</dbReference>
<accession>A0AA37T348</accession>
<reference evidence="2" key="2">
    <citation type="submission" date="2023-01" db="EMBL/GenBank/DDBJ databases">
        <title>Draft genome sequence of Agaribacter marinus strain NBRC 110023.</title>
        <authorList>
            <person name="Sun Q."/>
            <person name="Mori K."/>
        </authorList>
    </citation>
    <scope>NUCLEOTIDE SEQUENCE</scope>
    <source>
        <strain evidence="2">NBRC 110023</strain>
    </source>
</reference>
<dbReference type="SUPFAM" id="SSF51197">
    <property type="entry name" value="Clavaminate synthase-like"/>
    <property type="match status" value="1"/>
</dbReference>
<dbReference type="PANTHER" id="PTHR12461:SF105">
    <property type="entry name" value="HYPOXIA-INDUCIBLE FACTOR 1-ALPHA INHIBITOR"/>
    <property type="match status" value="1"/>
</dbReference>
<gene>
    <name evidence="2" type="ORF">GCM10007852_40180</name>
</gene>
<feature type="domain" description="JmjC" evidence="1">
    <location>
        <begin position="130"/>
        <end position="281"/>
    </location>
</feature>
<dbReference type="Pfam" id="PF13621">
    <property type="entry name" value="Cupin_8"/>
    <property type="match status" value="1"/>
</dbReference>
<dbReference type="Proteomes" id="UP001156601">
    <property type="component" value="Unassembled WGS sequence"/>
</dbReference>
<dbReference type="SMART" id="SM00558">
    <property type="entry name" value="JmjC"/>
    <property type="match status" value="1"/>
</dbReference>
<evidence type="ECO:0000259" key="1">
    <source>
        <dbReference type="PROSITE" id="PS51184"/>
    </source>
</evidence>
<evidence type="ECO:0000313" key="2">
    <source>
        <dbReference type="EMBL" id="GLR73110.1"/>
    </source>
</evidence>
<dbReference type="AlphaFoldDB" id="A0AA37T348"/>
<keyword evidence="3" id="KW-1185">Reference proteome</keyword>
<evidence type="ECO:0000313" key="3">
    <source>
        <dbReference type="Proteomes" id="UP001156601"/>
    </source>
</evidence>
<dbReference type="PROSITE" id="PS51184">
    <property type="entry name" value="JMJC"/>
    <property type="match status" value="1"/>
</dbReference>
<dbReference type="PANTHER" id="PTHR12461">
    <property type="entry name" value="HYPOXIA-INDUCIBLE FACTOR 1 ALPHA INHIBITOR-RELATED"/>
    <property type="match status" value="1"/>
</dbReference>
<protein>
    <submittedName>
        <fullName evidence="2">Cupin</fullName>
    </submittedName>
</protein>
<dbReference type="Gene3D" id="2.60.120.10">
    <property type="entry name" value="Jelly Rolls"/>
    <property type="match status" value="1"/>
</dbReference>
<proteinExistence type="predicted"/>
<dbReference type="EMBL" id="BSOT01000020">
    <property type="protein sequence ID" value="GLR73110.1"/>
    <property type="molecule type" value="Genomic_DNA"/>
</dbReference>
<dbReference type="InterPro" id="IPR003347">
    <property type="entry name" value="JmjC_dom"/>
</dbReference>
<dbReference type="InterPro" id="IPR014710">
    <property type="entry name" value="RmlC-like_jellyroll"/>
</dbReference>